<accession>A0A9Q8PLZ1</accession>
<reference evidence="1" key="1">
    <citation type="submission" date="2021-12" db="EMBL/GenBank/DDBJ databases">
        <authorList>
            <person name="Zaccaron A."/>
            <person name="Stergiopoulos I."/>
        </authorList>
    </citation>
    <scope>NUCLEOTIDE SEQUENCE</scope>
    <source>
        <strain evidence="1">Race5_Kim</strain>
    </source>
</reference>
<evidence type="ECO:0000313" key="1">
    <source>
        <dbReference type="EMBL" id="UJO25064.1"/>
    </source>
</evidence>
<dbReference type="EMBL" id="CP090175">
    <property type="protein sequence ID" value="UJO25064.1"/>
    <property type="molecule type" value="Genomic_DNA"/>
</dbReference>
<keyword evidence="2" id="KW-1185">Reference proteome</keyword>
<gene>
    <name evidence="1" type="ORF">CLAFUR5_14353</name>
</gene>
<dbReference type="GeneID" id="71994231"/>
<reference evidence="1" key="2">
    <citation type="journal article" date="2022" name="Microb. Genom.">
        <title>A chromosome-scale genome assembly of the tomato pathogen Cladosporium fulvum reveals a compartmentalized genome architecture and the presence of a dispensable chromosome.</title>
        <authorList>
            <person name="Zaccaron A.Z."/>
            <person name="Chen L.H."/>
            <person name="Samaras A."/>
            <person name="Stergiopoulos I."/>
        </authorList>
    </citation>
    <scope>NUCLEOTIDE SEQUENCE</scope>
    <source>
        <strain evidence="1">Race5_Kim</strain>
    </source>
</reference>
<organism evidence="1 2">
    <name type="scientific">Passalora fulva</name>
    <name type="common">Tomato leaf mold</name>
    <name type="synonym">Cladosporium fulvum</name>
    <dbReference type="NCBI Taxonomy" id="5499"/>
    <lineage>
        <taxon>Eukaryota</taxon>
        <taxon>Fungi</taxon>
        <taxon>Dikarya</taxon>
        <taxon>Ascomycota</taxon>
        <taxon>Pezizomycotina</taxon>
        <taxon>Dothideomycetes</taxon>
        <taxon>Dothideomycetidae</taxon>
        <taxon>Mycosphaerellales</taxon>
        <taxon>Mycosphaerellaceae</taxon>
        <taxon>Fulvia</taxon>
    </lineage>
</organism>
<dbReference type="KEGG" id="ffu:CLAFUR5_14353"/>
<dbReference type="OrthoDB" id="10662356at2759"/>
<sequence length="251" mass="28937">MTSPTDQDLRAIVQHYGEVAELTNRRRMERFIEEIRQRWRPYSHEEDYRQEGWTDEGAFTKCIFQEAFYGHDQPKMDRSRSDLSWAEVEGQIQSNPSLGEIMDFVRRPLTGPQPESVRIEILGDLKEAMKRQLETSGIADTSKLELPSDLEVLFSVVDRIRQAGVPSETAYTQLVYSLGTHRGATDMPYYVSLSRRRHDELYCPIAAFELGGGGQHRSTYYVLGQPSDCTELTSSATWQIWDLFGNHELDY</sequence>
<protein>
    <submittedName>
        <fullName evidence="1">Uncharacterized protein</fullName>
    </submittedName>
</protein>
<proteinExistence type="predicted"/>
<dbReference type="RefSeq" id="XP_047769430.1">
    <property type="nucleotide sequence ID" value="XM_047913501.1"/>
</dbReference>
<evidence type="ECO:0000313" key="2">
    <source>
        <dbReference type="Proteomes" id="UP000756132"/>
    </source>
</evidence>
<dbReference type="AlphaFoldDB" id="A0A9Q8PLZ1"/>
<dbReference type="Proteomes" id="UP000756132">
    <property type="component" value="Chromosome 13"/>
</dbReference>
<name>A0A9Q8PLZ1_PASFU</name>